<evidence type="ECO:0000313" key="1">
    <source>
        <dbReference type="EMBL" id="TFU54854.1"/>
    </source>
</evidence>
<accession>A0A9X8VCU1</accession>
<comment type="caution">
    <text evidence="1">The sequence shown here is derived from an EMBL/GenBank/DDBJ whole genome shotgun (WGS) entry which is preliminary data.</text>
</comment>
<dbReference type="Pfam" id="PF16928">
    <property type="entry name" value="Inj_translocase"/>
    <property type="match status" value="1"/>
</dbReference>
<name>A0A9X8VCU1_SERMA</name>
<gene>
    <name evidence="1" type="ORF">E0L31_26810</name>
</gene>
<dbReference type="InterPro" id="IPR031619">
    <property type="entry name" value="Inj_translocase"/>
</dbReference>
<sequence>MGWRYRRWSRYGWESLLMATWQLGGLNSLAPSNSTAMSSQVQQPVQLQPRENYGVELAGAANQLLGNYKQQQYQQAFGQALANGNVDQMKQLYASNPQFFQQTQQGLGLINSDRQQEVGNAAMDIGIASQSGDPQAMQAMLQKHAGILKSLGTNPNDAYQHWQQDPQQFNQINDLMGMHSMGVDKYYDQQLKRAQLAQSGGFEQARLGLQQQGLNQQGAYQAGMLDQGQQRIDSATQMNRIKYLDQQHQTMLKNNADQFARDEAWNKQYGAKQDFINQYNTNMGRFTNNGKAAQELLDTDPGDFNSYFGVKGKAARAIPGSATNGFWAKVGQIQGQARSTGMQQLKGVSRNVTNADADAAEAALLAISPDMPASDAKAALQKWQQYNADAAKGYSQIYRSKADNYSQQAKVPQDALRYLAQNNTPENRKYFFDHYGFMPE</sequence>
<proteinExistence type="predicted"/>
<organism evidence="1">
    <name type="scientific">Serratia marcescens</name>
    <dbReference type="NCBI Taxonomy" id="615"/>
    <lineage>
        <taxon>Bacteria</taxon>
        <taxon>Pseudomonadati</taxon>
        <taxon>Pseudomonadota</taxon>
        <taxon>Gammaproteobacteria</taxon>
        <taxon>Enterobacterales</taxon>
        <taxon>Yersiniaceae</taxon>
        <taxon>Serratia</taxon>
    </lineage>
</organism>
<evidence type="ECO:0008006" key="2">
    <source>
        <dbReference type="Google" id="ProtNLM"/>
    </source>
</evidence>
<protein>
    <recommendedName>
        <fullName evidence="2">DNA injection protein</fullName>
    </recommendedName>
</protein>
<reference evidence="1" key="1">
    <citation type="submission" date="2019-03" db="EMBL/GenBank/DDBJ databases">
        <title>Serratia marcescens strain N2 draft genome.</title>
        <authorList>
            <person name="Yassin A."/>
            <person name="El-Kenawy N."/>
            <person name="Youssef N.H."/>
        </authorList>
    </citation>
    <scope>NUCLEOTIDE SEQUENCE [LARGE SCALE GENOMIC DNA]</scope>
    <source>
        <strain evidence="1">N2</strain>
    </source>
</reference>
<dbReference type="AlphaFoldDB" id="A0A9X8VCU1"/>
<dbReference type="EMBL" id="SPSG01003714">
    <property type="protein sequence ID" value="TFU54854.1"/>
    <property type="molecule type" value="Genomic_DNA"/>
</dbReference>